<dbReference type="AlphaFoldDB" id="A0A068RL67"/>
<dbReference type="VEuPathDB" id="FungiDB:LCOR_02162.1"/>
<dbReference type="OrthoDB" id="2341409at2759"/>
<accession>A0A068RL67</accession>
<name>A0A068RL67_9FUNG</name>
<feature type="compositionally biased region" description="Acidic residues" evidence="1">
    <location>
        <begin position="314"/>
        <end position="331"/>
    </location>
</feature>
<evidence type="ECO:0000256" key="1">
    <source>
        <dbReference type="SAM" id="MobiDB-lite"/>
    </source>
</evidence>
<feature type="region of interest" description="Disordered" evidence="1">
    <location>
        <begin position="199"/>
        <end position="224"/>
    </location>
</feature>
<dbReference type="STRING" id="1263082.A0A068RL67"/>
<evidence type="ECO:0000313" key="3">
    <source>
        <dbReference type="Proteomes" id="UP000027586"/>
    </source>
</evidence>
<protein>
    <submittedName>
        <fullName evidence="2">Uncharacterized protein</fullName>
    </submittedName>
</protein>
<keyword evidence="3" id="KW-1185">Reference proteome</keyword>
<sequence>MSKIEKSKGTCLPVRVTRQVSRPEDPPFPAHVTTYIRVACSSFPILFLFNNSCCSRLLSLHKMDLSAINVSTAYNLTSHQHSPQQPDHQHHHPHHHPIYTNNETTKPRSAFHRHQPTSMPSPPELMHDSEEDEEESTGSPIMTAMQLDVAQPSSTPYHSIRKSTPHRSPPAVKDAIQASAVDKSVVFQLDVRSHPFFPASTTSSSAAARMSASPASSSSSHDQAPMCPECKLTNCCGMACTSRVICGESLLTALRKRVAQARSEQQPRRRQRLAIQNRPSFKRSTTTSTAARKSTHIDIPRVAASSRQHYHSSEEDDDADDDYTEVSAEDEQEKRLREIRRRPWIDHADQSTSSQSTSPTPQPSVQSNKDHSSPQEQQQQQQPALRKRSPPAGRPSRVKGPCQACQESSDGCMRKAFNWPFPTSSVYNDKGRKFVYLCNKCGLRYNKSGGCVCRNCRWVFCKEEKRKAMQHIEQMIRSRPDGHVDPDEDIEGFVCTPKYWTCGRPWKVGWVLQNNAEEDEDLQDATD</sequence>
<feature type="compositionally biased region" description="Low complexity" evidence="1">
    <location>
        <begin position="350"/>
        <end position="359"/>
    </location>
</feature>
<feature type="compositionally biased region" description="Low complexity" evidence="1">
    <location>
        <begin position="282"/>
        <end position="292"/>
    </location>
</feature>
<feature type="region of interest" description="Disordered" evidence="1">
    <location>
        <begin position="77"/>
        <end position="139"/>
    </location>
</feature>
<gene>
    <name evidence="2" type="ORF">LCOR_02162.1</name>
</gene>
<organism evidence="2 3">
    <name type="scientific">Lichtheimia corymbifera JMRC:FSU:9682</name>
    <dbReference type="NCBI Taxonomy" id="1263082"/>
    <lineage>
        <taxon>Eukaryota</taxon>
        <taxon>Fungi</taxon>
        <taxon>Fungi incertae sedis</taxon>
        <taxon>Mucoromycota</taxon>
        <taxon>Mucoromycotina</taxon>
        <taxon>Mucoromycetes</taxon>
        <taxon>Mucorales</taxon>
        <taxon>Lichtheimiaceae</taxon>
        <taxon>Lichtheimia</taxon>
    </lineage>
</organism>
<feature type="compositionally biased region" description="Basic and acidic residues" evidence="1">
    <location>
        <begin position="332"/>
        <end position="349"/>
    </location>
</feature>
<feature type="region of interest" description="Disordered" evidence="1">
    <location>
        <begin position="151"/>
        <end position="173"/>
    </location>
</feature>
<dbReference type="EMBL" id="CBTN010000006">
    <property type="protein sequence ID" value="CDH50450.1"/>
    <property type="molecule type" value="Genomic_DNA"/>
</dbReference>
<feature type="compositionally biased region" description="Low complexity" evidence="1">
    <location>
        <begin position="199"/>
        <end position="220"/>
    </location>
</feature>
<dbReference type="Proteomes" id="UP000027586">
    <property type="component" value="Unassembled WGS sequence"/>
</dbReference>
<reference evidence="2" key="1">
    <citation type="submission" date="2013-08" db="EMBL/GenBank/DDBJ databases">
        <title>Gene expansion shapes genome architecture in the human pathogen Lichtheimia corymbifera: an evolutionary genomics analysis in the ancient terrestrial Mucorales (Mucoromycotina).</title>
        <authorList>
            <person name="Schwartze V.U."/>
            <person name="Winter S."/>
            <person name="Shelest E."/>
            <person name="Marcet-Houben M."/>
            <person name="Horn F."/>
            <person name="Wehner S."/>
            <person name="Hoffmann K."/>
            <person name="Riege K."/>
            <person name="Sammeth M."/>
            <person name="Nowrousian M."/>
            <person name="Valiante V."/>
            <person name="Linde J."/>
            <person name="Jacobsen I.D."/>
            <person name="Marz M."/>
            <person name="Brakhage A.A."/>
            <person name="Gabaldon T."/>
            <person name="Bocker S."/>
            <person name="Voigt K."/>
        </authorList>
    </citation>
    <scope>NUCLEOTIDE SEQUENCE [LARGE SCALE GENOMIC DNA]</scope>
    <source>
        <strain evidence="2">FSU 9682</strain>
    </source>
</reference>
<evidence type="ECO:0000313" key="2">
    <source>
        <dbReference type="EMBL" id="CDH50450.1"/>
    </source>
</evidence>
<proteinExistence type="predicted"/>
<feature type="region of interest" description="Disordered" evidence="1">
    <location>
        <begin position="260"/>
        <end position="402"/>
    </location>
</feature>
<comment type="caution">
    <text evidence="2">The sequence shown here is derived from an EMBL/GenBank/DDBJ whole genome shotgun (WGS) entry which is preliminary data.</text>
</comment>